<evidence type="ECO:0000313" key="1">
    <source>
        <dbReference type="EMBL" id="GGF51676.1"/>
    </source>
</evidence>
<evidence type="ECO:0000313" key="2">
    <source>
        <dbReference type="Proteomes" id="UP000605392"/>
    </source>
</evidence>
<accession>A0ACB5PLX5</accession>
<proteinExistence type="predicted"/>
<sequence>MLKFLSKVVIDTQIKPVFWRAAGLFFSLLLTSFPAAAQLDNHAFQYSLPIKPEYEGQLRVAVQGFLFTKDNEYFNKIDEGRTYYGTQLAPRLVYFPSANIRLEAGIFLYKDYGTSRLRQVRPVFTAKYQKGPHSFLFGNIEGHLQHDYIEPLFDFERVMTNRLEEGMQYKLQTDRVKLDAWVDWQRQQYRFSNFQEQVAGGLTSEVTAYQDSAGWRLGVVPLQFLAMHRGGQIDTIATPLQTLFNFATGLRVRRKLSATGFVHAVHFDGYVTRYTDYSFTEVLPYNKGNGLYLNAGVNTRLSNIMLSYWSGNGFVSPQGGRLYQSISSTVNNADFTQRRRELLILRMFSDFHLPGNVLLTTRFEPFYDFNRRQIEFSFGTYLNFNQEFFLTMLRRAD</sequence>
<dbReference type="EMBL" id="BMFN01000001">
    <property type="protein sequence ID" value="GGF51676.1"/>
    <property type="molecule type" value="Genomic_DNA"/>
</dbReference>
<reference evidence="1 2" key="1">
    <citation type="journal article" date="2019" name="Int. J. Syst. Evol. Microbiol.">
        <title>The Global Catalogue of Microorganisms (GCM) 10K type strain sequencing project: providing services to taxonomists for standard genome sequencing and annotation.</title>
        <authorList>
            <consortium name="The Broad Institute Genomics Platform"/>
            <consortium name="The Broad Institute Genome Sequencing Center for Infectious Disease"/>
            <person name="Wu L."/>
            <person name="Ma J."/>
        </authorList>
    </citation>
    <scope>NUCLEOTIDE SEQUENCE [LARGE SCALE GENOMIC DNA]</scope>
    <source>
        <strain evidence="1 2">CGMCC 1.12720</strain>
    </source>
</reference>
<dbReference type="Proteomes" id="UP000605392">
    <property type="component" value="Unassembled WGS sequence"/>
</dbReference>
<organism evidence="1 2">
    <name type="scientific">Hymenobacter qilianensis</name>
    <dbReference type="NCBI Taxonomy" id="1385715"/>
    <lineage>
        <taxon>Bacteria</taxon>
        <taxon>Pseudomonadati</taxon>
        <taxon>Bacteroidota</taxon>
        <taxon>Cytophagia</taxon>
        <taxon>Cytophagales</taxon>
        <taxon>Hymenobacteraceae</taxon>
        <taxon>Hymenobacter</taxon>
    </lineage>
</organism>
<name>A0ACB5PLX5_9BACT</name>
<protein>
    <submittedName>
        <fullName evidence="1">Uncharacterized protein</fullName>
    </submittedName>
</protein>
<keyword evidence="2" id="KW-1185">Reference proteome</keyword>
<comment type="caution">
    <text evidence="1">The sequence shown here is derived from an EMBL/GenBank/DDBJ whole genome shotgun (WGS) entry which is preliminary data.</text>
</comment>
<gene>
    <name evidence="1" type="ORF">GCM10011375_03930</name>
</gene>